<keyword evidence="2" id="KW-0472">Membrane</keyword>
<dbReference type="KEGG" id="gtr:GLOTRDRAFT_133584"/>
<feature type="transmembrane region" description="Helical" evidence="2">
    <location>
        <begin position="490"/>
        <end position="512"/>
    </location>
</feature>
<keyword evidence="2" id="KW-1133">Transmembrane helix</keyword>
<dbReference type="eggNOG" id="ENOG502SHDG">
    <property type="taxonomic scope" value="Eukaryota"/>
</dbReference>
<sequence length="514" mass="55042">MSNDAQPTMSTSAGTIRGLHMPPLDVATSAAHSPSTPPSPTDSVSSFPSVSSSFFFSSGPASPPLHPDTDPDVTHTDDHEHEAEDSTSALIIPSLTLPSALRRPTLYGQVLGELRVLVLGRHGVRKSRVAEALLEGNEDLVDVDEPEEEEARGWRTRVWRASSEWVELRDAHGLERVEPRRNVEVVMWPGYDPAGDDPEAITAPIVKHLQSSFHALHALIDPAAPSSSTPLLTSLVGGPNTPLWTLGVLVADKDGALTPLDRAILAALSPYIPLIVLPAPSAPAAYPIPAPSFHDTHTHIHAPSPAPSSSSLPSESQRRPPIRPASRSRTETVTLPTRDRWKDAHSSTRSSREKGLSAFRPPSVLALRSALFRSPETLALLRGEAGERWVRWRASVSPSAAASPRSNRGRGRGRGQGQGWDKRRWEEELAYSQAQTQTQTYTEKGGEREEGRCAEAMGLGMDPLHVPSLFAVAVGLFRGEGGTGGSGVGWGWLVVAAAAAFCAGVGVGWGLLRM</sequence>
<feature type="region of interest" description="Disordered" evidence="1">
    <location>
        <begin position="394"/>
        <end position="420"/>
    </location>
</feature>
<evidence type="ECO:0000313" key="3">
    <source>
        <dbReference type="EMBL" id="EPQ50840.1"/>
    </source>
</evidence>
<evidence type="ECO:0000256" key="2">
    <source>
        <dbReference type="SAM" id="Phobius"/>
    </source>
</evidence>
<feature type="region of interest" description="Disordered" evidence="1">
    <location>
        <begin position="1"/>
        <end position="87"/>
    </location>
</feature>
<evidence type="ECO:0000256" key="1">
    <source>
        <dbReference type="SAM" id="MobiDB-lite"/>
    </source>
</evidence>
<name>S7R970_GLOTA</name>
<feature type="compositionally biased region" description="Basic and acidic residues" evidence="1">
    <location>
        <begin position="337"/>
        <end position="355"/>
    </location>
</feature>
<reference evidence="3 4" key="1">
    <citation type="journal article" date="2012" name="Science">
        <title>The Paleozoic origin of enzymatic lignin decomposition reconstructed from 31 fungal genomes.</title>
        <authorList>
            <person name="Floudas D."/>
            <person name="Binder M."/>
            <person name="Riley R."/>
            <person name="Barry K."/>
            <person name="Blanchette R.A."/>
            <person name="Henrissat B."/>
            <person name="Martinez A.T."/>
            <person name="Otillar R."/>
            <person name="Spatafora J.W."/>
            <person name="Yadav J.S."/>
            <person name="Aerts A."/>
            <person name="Benoit I."/>
            <person name="Boyd A."/>
            <person name="Carlson A."/>
            <person name="Copeland A."/>
            <person name="Coutinho P.M."/>
            <person name="de Vries R.P."/>
            <person name="Ferreira P."/>
            <person name="Findley K."/>
            <person name="Foster B."/>
            <person name="Gaskell J."/>
            <person name="Glotzer D."/>
            <person name="Gorecki P."/>
            <person name="Heitman J."/>
            <person name="Hesse C."/>
            <person name="Hori C."/>
            <person name="Igarashi K."/>
            <person name="Jurgens J.A."/>
            <person name="Kallen N."/>
            <person name="Kersten P."/>
            <person name="Kohler A."/>
            <person name="Kuees U."/>
            <person name="Kumar T.K.A."/>
            <person name="Kuo A."/>
            <person name="LaButti K."/>
            <person name="Larrondo L.F."/>
            <person name="Lindquist E."/>
            <person name="Ling A."/>
            <person name="Lombard V."/>
            <person name="Lucas S."/>
            <person name="Lundell T."/>
            <person name="Martin R."/>
            <person name="McLaughlin D.J."/>
            <person name="Morgenstern I."/>
            <person name="Morin E."/>
            <person name="Murat C."/>
            <person name="Nagy L.G."/>
            <person name="Nolan M."/>
            <person name="Ohm R.A."/>
            <person name="Patyshakuliyeva A."/>
            <person name="Rokas A."/>
            <person name="Ruiz-Duenas F.J."/>
            <person name="Sabat G."/>
            <person name="Salamov A."/>
            <person name="Samejima M."/>
            <person name="Schmutz J."/>
            <person name="Slot J.C."/>
            <person name="St John F."/>
            <person name="Stenlid J."/>
            <person name="Sun H."/>
            <person name="Sun S."/>
            <person name="Syed K."/>
            <person name="Tsang A."/>
            <person name="Wiebenga A."/>
            <person name="Young D."/>
            <person name="Pisabarro A."/>
            <person name="Eastwood D.C."/>
            <person name="Martin F."/>
            <person name="Cullen D."/>
            <person name="Grigoriev I.V."/>
            <person name="Hibbett D.S."/>
        </authorList>
    </citation>
    <scope>NUCLEOTIDE SEQUENCE [LARGE SCALE GENOMIC DNA]</scope>
    <source>
        <strain evidence="3 4">ATCC 11539</strain>
    </source>
</reference>
<dbReference type="AlphaFoldDB" id="S7R970"/>
<feature type="compositionally biased region" description="Basic and acidic residues" evidence="1">
    <location>
        <begin position="67"/>
        <end position="84"/>
    </location>
</feature>
<feature type="compositionally biased region" description="Low complexity" evidence="1">
    <location>
        <begin position="394"/>
        <end position="406"/>
    </location>
</feature>
<evidence type="ECO:0000313" key="4">
    <source>
        <dbReference type="Proteomes" id="UP000030669"/>
    </source>
</evidence>
<proteinExistence type="predicted"/>
<dbReference type="EMBL" id="KB469313">
    <property type="protein sequence ID" value="EPQ50840.1"/>
    <property type="molecule type" value="Genomic_DNA"/>
</dbReference>
<evidence type="ECO:0008006" key="5">
    <source>
        <dbReference type="Google" id="ProtNLM"/>
    </source>
</evidence>
<dbReference type="RefSeq" id="XP_007870724.1">
    <property type="nucleotide sequence ID" value="XM_007872533.1"/>
</dbReference>
<organism evidence="3 4">
    <name type="scientific">Gloeophyllum trabeum (strain ATCC 11539 / FP-39264 / Madison 617)</name>
    <name type="common">Brown rot fungus</name>
    <dbReference type="NCBI Taxonomy" id="670483"/>
    <lineage>
        <taxon>Eukaryota</taxon>
        <taxon>Fungi</taxon>
        <taxon>Dikarya</taxon>
        <taxon>Basidiomycota</taxon>
        <taxon>Agaricomycotina</taxon>
        <taxon>Agaricomycetes</taxon>
        <taxon>Gloeophyllales</taxon>
        <taxon>Gloeophyllaceae</taxon>
        <taxon>Gloeophyllum</taxon>
    </lineage>
</organism>
<accession>S7R970</accession>
<keyword evidence="2" id="KW-0812">Transmembrane</keyword>
<keyword evidence="4" id="KW-1185">Reference proteome</keyword>
<dbReference type="HOGENOM" id="CLU_020369_1_0_1"/>
<feature type="region of interest" description="Disordered" evidence="1">
    <location>
        <begin position="295"/>
        <end position="357"/>
    </location>
</feature>
<protein>
    <recommendedName>
        <fullName evidence="5">Septin-type G domain-containing protein</fullName>
    </recommendedName>
</protein>
<dbReference type="STRING" id="670483.S7R970"/>
<dbReference type="Proteomes" id="UP000030669">
    <property type="component" value="Unassembled WGS sequence"/>
</dbReference>
<gene>
    <name evidence="3" type="ORF">GLOTRDRAFT_133584</name>
</gene>
<feature type="compositionally biased region" description="Polar residues" evidence="1">
    <location>
        <begin position="1"/>
        <end position="14"/>
    </location>
</feature>
<dbReference type="OMA" id="WEAQWEG"/>
<feature type="compositionally biased region" description="Low complexity" evidence="1">
    <location>
        <begin position="41"/>
        <end position="60"/>
    </location>
</feature>
<dbReference type="GeneID" id="19302754"/>
<dbReference type="OrthoDB" id="3350156at2759"/>